<protein>
    <submittedName>
        <fullName evidence="1">Uncharacterized protein</fullName>
    </submittedName>
</protein>
<sequence length="276" mass="31204">MPGYAFPVTITLKNPTDTEKIVKIPRGTIIEPEPNHLTYQSAVIAKDYIFKLNPKETRSVMLDAECWNEHLSPPSTTPGKLTPLKGDIKKTPHIWETSSSPRKKTIHAKPSQDSHIFAAFANTSPQLAREFLKQAIQWAESDGVDVSVISKDLKTISLSSFSSSIIQDKLCNIAKCPELTKYVTATKVREFFIRKGEETEEILSAIEGLITNLYAITTHTVASDLYQLTRELEDLSNDRNLAVTDERRRELITLIRQKYTSILDAFPLLDEIEWTK</sequence>
<dbReference type="AlphaFoldDB" id="A0A402DHN5"/>
<dbReference type="EMBL" id="BIFY01000084">
    <property type="protein sequence ID" value="GCE61714.1"/>
    <property type="molecule type" value="Genomic_DNA"/>
</dbReference>
<comment type="caution">
    <text evidence="1">The sequence shown here is derived from an EMBL/GenBank/DDBJ whole genome shotgun (WGS) entry which is preliminary data.</text>
</comment>
<dbReference type="Proteomes" id="UP000289660">
    <property type="component" value="Unassembled WGS sequence"/>
</dbReference>
<dbReference type="RefSeq" id="WP_130758006.1">
    <property type="nucleotide sequence ID" value="NZ_BIFY01000084.1"/>
</dbReference>
<accession>A0A402DHN5</accession>
<evidence type="ECO:0000313" key="1">
    <source>
        <dbReference type="EMBL" id="GCE61714.1"/>
    </source>
</evidence>
<proteinExistence type="predicted"/>
<name>A0A402DHN5_MICAE</name>
<evidence type="ECO:0000313" key="2">
    <source>
        <dbReference type="Proteomes" id="UP000289660"/>
    </source>
</evidence>
<gene>
    <name evidence="1" type="ORF">MiAbB_03654</name>
</gene>
<reference evidence="2" key="1">
    <citation type="submission" date="2018-12" db="EMBL/GenBank/DDBJ databases">
        <title>Genome sequence of Microcystis aeruginosa NIES-4285.</title>
        <authorList>
            <person name="Tanabe Y."/>
        </authorList>
    </citation>
    <scope>NUCLEOTIDE SEQUENCE [LARGE SCALE GENOMIC DNA]</scope>
    <source>
        <strain evidence="2">NIES-4285</strain>
    </source>
</reference>
<organism evidence="1 2">
    <name type="scientific">Microcystis aeruginosa NIES-4285</name>
    <dbReference type="NCBI Taxonomy" id="2497681"/>
    <lineage>
        <taxon>Bacteria</taxon>
        <taxon>Bacillati</taxon>
        <taxon>Cyanobacteriota</taxon>
        <taxon>Cyanophyceae</taxon>
        <taxon>Oscillatoriophycideae</taxon>
        <taxon>Chroococcales</taxon>
        <taxon>Microcystaceae</taxon>
        <taxon>Microcystis</taxon>
    </lineage>
</organism>